<evidence type="ECO:0000313" key="8">
    <source>
        <dbReference type="Proteomes" id="UP000221165"/>
    </source>
</evidence>
<dbReference type="OrthoDB" id="1366754at2759"/>
<evidence type="ECO:0000256" key="5">
    <source>
        <dbReference type="SAM" id="MobiDB-lite"/>
    </source>
</evidence>
<dbReference type="GeneID" id="94432923"/>
<dbReference type="Proteomes" id="UP000221165">
    <property type="component" value="Unassembled WGS sequence"/>
</dbReference>
<evidence type="ECO:0000259" key="6">
    <source>
        <dbReference type="PROSITE" id="PS51412"/>
    </source>
</evidence>
<feature type="region of interest" description="Disordered" evidence="5">
    <location>
        <begin position="701"/>
        <end position="725"/>
    </location>
</feature>
<feature type="domain" description="MACPF" evidence="6">
    <location>
        <begin position="69"/>
        <end position="421"/>
    </location>
</feature>
<dbReference type="AlphaFoldDB" id="A0A2C6KJP6"/>
<dbReference type="GO" id="GO:0005576">
    <property type="term" value="C:extracellular region"/>
    <property type="evidence" value="ECO:0007669"/>
    <property type="project" value="UniProtKB-SubCell"/>
</dbReference>
<gene>
    <name evidence="7" type="ORF">CSUI_009599</name>
</gene>
<evidence type="ECO:0000256" key="2">
    <source>
        <dbReference type="ARBA" id="ARBA00022525"/>
    </source>
</evidence>
<protein>
    <submittedName>
        <fullName evidence="7">Perforin-like protein plp1</fullName>
    </submittedName>
</protein>
<dbReference type="EMBL" id="MIGC01005794">
    <property type="protein sequence ID" value="PHJ16586.1"/>
    <property type="molecule type" value="Genomic_DNA"/>
</dbReference>
<dbReference type="Pfam" id="PF01823">
    <property type="entry name" value="MACPF"/>
    <property type="match status" value="1"/>
</dbReference>
<dbReference type="GO" id="GO:0031640">
    <property type="term" value="P:killing of cells of another organism"/>
    <property type="evidence" value="ECO:0007669"/>
    <property type="project" value="UniProtKB-KW"/>
</dbReference>
<name>A0A2C6KJP6_9APIC</name>
<comment type="subcellular location">
    <subcellularLocation>
        <location evidence="1">Secreted</location>
    </subcellularLocation>
</comment>
<reference evidence="7 8" key="1">
    <citation type="journal article" date="2017" name="Int. J. Parasitol.">
        <title>The genome of the protozoan parasite Cystoisospora suis and a reverse vaccinology approach to identify vaccine candidates.</title>
        <authorList>
            <person name="Palmieri N."/>
            <person name="Shrestha A."/>
            <person name="Ruttkowski B."/>
            <person name="Beck T."/>
            <person name="Vogl C."/>
            <person name="Tomley F."/>
            <person name="Blake D.P."/>
            <person name="Joachim A."/>
        </authorList>
    </citation>
    <scope>NUCLEOTIDE SEQUENCE [LARGE SCALE GENOMIC DNA]</scope>
    <source>
        <strain evidence="7 8">Wien I</strain>
    </source>
</reference>
<dbReference type="InterPro" id="IPR020864">
    <property type="entry name" value="MACPF"/>
</dbReference>
<dbReference type="PROSITE" id="PS51412">
    <property type="entry name" value="MACPF_2"/>
    <property type="match status" value="1"/>
</dbReference>
<keyword evidence="3" id="KW-0204">Cytolysis</keyword>
<dbReference type="VEuPathDB" id="ToxoDB:CSUI_009599"/>
<dbReference type="PANTHER" id="PTHR45742">
    <property type="entry name" value="COMPLEMENT COMPONENT C6"/>
    <property type="match status" value="1"/>
</dbReference>
<keyword evidence="4" id="KW-1015">Disulfide bond</keyword>
<feature type="region of interest" description="Disordered" evidence="5">
    <location>
        <begin position="1"/>
        <end position="28"/>
    </location>
</feature>
<dbReference type="PANTHER" id="PTHR45742:SF8">
    <property type="entry name" value="FLOCCULATION PROTEIN FLO11"/>
    <property type="match status" value="1"/>
</dbReference>
<keyword evidence="8" id="KW-1185">Reference proteome</keyword>
<organism evidence="7 8">
    <name type="scientific">Cystoisospora suis</name>
    <dbReference type="NCBI Taxonomy" id="483139"/>
    <lineage>
        <taxon>Eukaryota</taxon>
        <taxon>Sar</taxon>
        <taxon>Alveolata</taxon>
        <taxon>Apicomplexa</taxon>
        <taxon>Conoidasida</taxon>
        <taxon>Coccidia</taxon>
        <taxon>Eucoccidiorida</taxon>
        <taxon>Eimeriorina</taxon>
        <taxon>Sarcocystidae</taxon>
        <taxon>Cystoisospora</taxon>
    </lineage>
</organism>
<evidence type="ECO:0000256" key="3">
    <source>
        <dbReference type="ARBA" id="ARBA00022852"/>
    </source>
</evidence>
<feature type="compositionally biased region" description="Basic and acidic residues" evidence="5">
    <location>
        <begin position="10"/>
        <end position="28"/>
    </location>
</feature>
<evidence type="ECO:0000313" key="7">
    <source>
        <dbReference type="EMBL" id="PHJ16586.1"/>
    </source>
</evidence>
<accession>A0A2C6KJP6</accession>
<sequence length="725" mass="79817">MGKISPLDMADERRRRTADKTKEAVGKAREFQDFGKRGDRLGSTDWMKGDLQAPDVQWESREKKNIRTDADIYTAAHDTIPALDFLGTGYDALKGNPIGDPETSVDPGYRKPVVRFGWSHDAYGVTNDLSLLQPRGGYVRPFVSCRQSQTAEEVSSMSDYEKQLDVDASVGGGNMFVSFSASTSFRDMAKTFAQSDMKSFFIKTYCFRYEAGLANSPSINWNVTYGLEQSLRDLPTHFDGLMSTSTCQAFVYRSDPQSPECEETGVAKWMNLFNQYGTHVVTNVKLGGKIVHQVFVSKKAVDQLKDKGLSVSAQLSAGVIGFSASAGASTTDKTSERRADESLDKKVVTYVVGGRPPKDPTDPSSIVLWSKTVEDYPMPVQFELQPIRNFLPEQFRKAYDLAAAYYGLVHGMSQSELDQLANKEVVTLSKRLSEGHSLVWGGPPPGRVMCPGDEVIIAGFSLSFNFLDSDTDPNDYHLTICTPGLKLCEGKVASGKSHDDTRIWAVCGKSSMLGLRQFVIESLVGRKEQDKVLELHCPNGMALAWGMKLGIGYGPGGSIYSYVGHCISGKQTCRMRPRPQASRKYTRRFMYGACIEESYPGLRELSGISSVGDVGYVETKTDDDGSVILNCGTDRHILLGWALEAHTRMQATRTHYQNCEGGKQICIMKGSGLDQAPLVGGERKFRDTHALMAWGICVRDTPENPDPAPKAEPIGGPKHPELYIP</sequence>
<proteinExistence type="predicted"/>
<evidence type="ECO:0000256" key="1">
    <source>
        <dbReference type="ARBA" id="ARBA00004613"/>
    </source>
</evidence>
<keyword evidence="2" id="KW-0964">Secreted</keyword>
<dbReference type="SMART" id="SM00457">
    <property type="entry name" value="MACPF"/>
    <property type="match status" value="1"/>
</dbReference>
<evidence type="ECO:0000256" key="4">
    <source>
        <dbReference type="ARBA" id="ARBA00023157"/>
    </source>
</evidence>
<dbReference type="RefSeq" id="XP_067918313.1">
    <property type="nucleotide sequence ID" value="XM_068069712.1"/>
</dbReference>
<comment type="caution">
    <text evidence="7">The sequence shown here is derived from an EMBL/GenBank/DDBJ whole genome shotgun (WGS) entry which is preliminary data.</text>
</comment>